<keyword evidence="3" id="KW-1185">Reference proteome</keyword>
<dbReference type="InterPro" id="IPR058469">
    <property type="entry name" value="DUF8156"/>
</dbReference>
<gene>
    <name evidence="2" type="ORF">DFR64_0918</name>
</gene>
<evidence type="ECO:0000259" key="1">
    <source>
        <dbReference type="Pfam" id="PF26485"/>
    </source>
</evidence>
<protein>
    <recommendedName>
        <fullName evidence="1">DUF8156 domain-containing protein</fullName>
    </recommendedName>
</protein>
<dbReference type="AlphaFoldDB" id="A0A347ZSU9"/>
<dbReference type="Pfam" id="PF26485">
    <property type="entry name" value="DUF8156"/>
    <property type="match status" value="1"/>
</dbReference>
<comment type="caution">
    <text evidence="2">The sequence shown here is derived from an EMBL/GenBank/DDBJ whole genome shotgun (WGS) entry which is preliminary data.</text>
</comment>
<organism evidence="2 3">
    <name type="scientific">Pelolinea submarina</name>
    <dbReference type="NCBI Taxonomy" id="913107"/>
    <lineage>
        <taxon>Bacteria</taxon>
        <taxon>Bacillati</taxon>
        <taxon>Chloroflexota</taxon>
        <taxon>Anaerolineae</taxon>
        <taxon>Anaerolineales</taxon>
        <taxon>Anaerolineaceae</taxon>
        <taxon>Pelolinea</taxon>
    </lineage>
</organism>
<evidence type="ECO:0000313" key="3">
    <source>
        <dbReference type="Proteomes" id="UP000256388"/>
    </source>
</evidence>
<dbReference type="Proteomes" id="UP000256388">
    <property type="component" value="Unassembled WGS sequence"/>
</dbReference>
<accession>A0A347ZSU9</accession>
<reference evidence="2 3" key="1">
    <citation type="submission" date="2018-08" db="EMBL/GenBank/DDBJ databases">
        <title>Genomic Encyclopedia of Type Strains, Phase IV (KMG-IV): sequencing the most valuable type-strain genomes for metagenomic binning, comparative biology and taxonomic classification.</title>
        <authorList>
            <person name="Goeker M."/>
        </authorList>
    </citation>
    <scope>NUCLEOTIDE SEQUENCE [LARGE SCALE GENOMIC DNA]</scope>
    <source>
        <strain evidence="2 3">DSM 23923</strain>
    </source>
</reference>
<name>A0A347ZSU9_9CHLR</name>
<dbReference type="OrthoDB" id="166461at2"/>
<proteinExistence type="predicted"/>
<sequence>MGRTIPSANQYLIQEQESFSRFRRALRRSDQLALDELFAAARKHAAALSYASHALPFEVALLSMLLEEHKEVMRLRQLIEAQSHQENG</sequence>
<feature type="domain" description="DUF8156" evidence="1">
    <location>
        <begin position="1"/>
        <end position="84"/>
    </location>
</feature>
<evidence type="ECO:0000313" key="2">
    <source>
        <dbReference type="EMBL" id="REG11046.1"/>
    </source>
</evidence>
<dbReference type="RefSeq" id="WP_116224193.1">
    <property type="nucleotide sequence ID" value="NZ_AP018437.1"/>
</dbReference>
<dbReference type="EMBL" id="QUMS01000001">
    <property type="protein sequence ID" value="REG11046.1"/>
    <property type="molecule type" value="Genomic_DNA"/>
</dbReference>